<organism evidence="15 16">
    <name type="scientific">Papilio machaon</name>
    <name type="common">Old World swallowtail butterfly</name>
    <dbReference type="NCBI Taxonomy" id="76193"/>
    <lineage>
        <taxon>Eukaryota</taxon>
        <taxon>Metazoa</taxon>
        <taxon>Ecdysozoa</taxon>
        <taxon>Arthropoda</taxon>
        <taxon>Hexapoda</taxon>
        <taxon>Insecta</taxon>
        <taxon>Pterygota</taxon>
        <taxon>Neoptera</taxon>
        <taxon>Endopterygota</taxon>
        <taxon>Lepidoptera</taxon>
        <taxon>Glossata</taxon>
        <taxon>Ditrysia</taxon>
        <taxon>Papilionoidea</taxon>
        <taxon>Papilionidae</taxon>
        <taxon>Papilioninae</taxon>
        <taxon>Papilio</taxon>
    </lineage>
</organism>
<gene>
    <name evidence="15" type="ORF">RR48_12846</name>
</gene>
<dbReference type="FunFam" id="3.40.50.11660:FF:000002">
    <property type="entry name" value="Alpha-(1,3)-fucosyltransferase"/>
    <property type="match status" value="1"/>
</dbReference>
<comment type="similarity">
    <text evidence="3 12">Belongs to the glycosyltransferase 10 family.</text>
</comment>
<keyword evidence="7" id="KW-0735">Signal-anchor</keyword>
<evidence type="ECO:0000313" key="15">
    <source>
        <dbReference type="EMBL" id="KPJ08107.1"/>
    </source>
</evidence>
<evidence type="ECO:0000313" key="16">
    <source>
        <dbReference type="Proteomes" id="UP000053240"/>
    </source>
</evidence>
<dbReference type="InterPro" id="IPR055270">
    <property type="entry name" value="Glyco_tran_10_C"/>
</dbReference>
<dbReference type="GO" id="GO:0032580">
    <property type="term" value="C:Golgi cisterna membrane"/>
    <property type="evidence" value="ECO:0007669"/>
    <property type="project" value="UniProtKB-SubCell"/>
</dbReference>
<dbReference type="UniPathway" id="UPA00378"/>
<evidence type="ECO:0000256" key="2">
    <source>
        <dbReference type="ARBA" id="ARBA00004922"/>
    </source>
</evidence>
<proteinExistence type="inferred from homology"/>
<dbReference type="EMBL" id="KQ461155">
    <property type="protein sequence ID" value="KPJ08107.1"/>
    <property type="molecule type" value="Genomic_DNA"/>
</dbReference>
<keyword evidence="16" id="KW-1185">Reference proteome</keyword>
<reference evidence="15 16" key="1">
    <citation type="journal article" date="2015" name="Nat. Commun.">
        <title>Outbred genome sequencing and CRISPR/Cas9 gene editing in butterflies.</title>
        <authorList>
            <person name="Li X."/>
            <person name="Fan D."/>
            <person name="Zhang W."/>
            <person name="Liu G."/>
            <person name="Zhang L."/>
            <person name="Zhao L."/>
            <person name="Fang X."/>
            <person name="Chen L."/>
            <person name="Dong Y."/>
            <person name="Chen Y."/>
            <person name="Ding Y."/>
            <person name="Zhao R."/>
            <person name="Feng M."/>
            <person name="Zhu Y."/>
            <person name="Feng Y."/>
            <person name="Jiang X."/>
            <person name="Zhu D."/>
            <person name="Xiang H."/>
            <person name="Feng X."/>
            <person name="Li S."/>
            <person name="Wang J."/>
            <person name="Zhang G."/>
            <person name="Kronforst M.R."/>
            <person name="Wang W."/>
        </authorList>
    </citation>
    <scope>NUCLEOTIDE SEQUENCE [LARGE SCALE GENOMIC DNA]</scope>
    <source>
        <strain evidence="15">Ya'a_city_454_Pm</strain>
        <tissue evidence="15">Whole body</tissue>
    </source>
</reference>
<sequence length="489" mass="57105">MTKKMTRQLQYNKDLVKLFDTDRGRKSGSARTTLWRPRSDAVEWGEGGGNTPPPFPPQTCERAITQAGSRNIFVIIYESTLYKDAINLSNNKENSNLENISPYDEVNFHEKIVNSYYNKRQEWRTSNLGTVLFKNDDINKYIRKDNENKTFTVVIWKYWNWLQHRHMYSFGASQKDISLEGCSVKNCVFPKNDQGFDTADAVVVHVQHGLFPNNTKKRNPHQRWIFLSDESPVNAFFQSERRINLEDLAYMFNWSMTYRSESDVPVPYGRTVPLPEPIIETAEKPITDLIPNWSKKRQDVLAAILISHCGVSYRIEFVNELKKHLSLDVHGSCSENHKNSCPGHFRADCPVISEYLFYLVFENSKCQEYLTEKSFYHAYSKGAIPVIMGPTVEECEKLLPPDSFLHVDNYDTVEELAMEIINISKDMPRLLLYHEWRRHFQVINEHGYFGSKSQHYCRICEALNYNDQDVKIYDEDMLRPFFDKSSACR</sequence>
<dbReference type="Pfam" id="PF00852">
    <property type="entry name" value="Glyco_transf_10"/>
    <property type="match status" value="1"/>
</dbReference>
<dbReference type="EC" id="2.4.1.-" evidence="12"/>
<evidence type="ECO:0000256" key="11">
    <source>
        <dbReference type="ARBA" id="ARBA00023180"/>
    </source>
</evidence>
<evidence type="ECO:0000256" key="12">
    <source>
        <dbReference type="RuleBase" id="RU003832"/>
    </source>
</evidence>
<feature type="domain" description="Fucosyltransferase C-terminal" evidence="13">
    <location>
        <begin position="298"/>
        <end position="474"/>
    </location>
</feature>
<evidence type="ECO:0000256" key="7">
    <source>
        <dbReference type="ARBA" id="ARBA00022968"/>
    </source>
</evidence>
<protein>
    <recommendedName>
        <fullName evidence="12">Fucosyltransferase</fullName>
        <ecNumber evidence="12">2.4.1.-</ecNumber>
    </recommendedName>
</protein>
<evidence type="ECO:0000256" key="10">
    <source>
        <dbReference type="ARBA" id="ARBA00023136"/>
    </source>
</evidence>
<dbReference type="InParanoid" id="A0A194QRI9"/>
<comment type="subcellular location">
    <subcellularLocation>
        <location evidence="1 12">Golgi apparatus</location>
        <location evidence="1 12">Golgi stack membrane</location>
        <topology evidence="1 12">Single-pass type II membrane protein</topology>
    </subcellularLocation>
</comment>
<dbReference type="Pfam" id="PF17039">
    <property type="entry name" value="Glyco_tran_10_N"/>
    <property type="match status" value="1"/>
</dbReference>
<dbReference type="PANTHER" id="PTHR48438">
    <property type="entry name" value="ALPHA-(1,3)-FUCOSYLTRANSFERASE C-RELATED"/>
    <property type="match status" value="1"/>
</dbReference>
<name>A0A194QRI9_PAPMA</name>
<dbReference type="PANTHER" id="PTHR48438:SF1">
    <property type="entry name" value="ALPHA-(1,3)-FUCOSYLTRANSFERASE C-RELATED"/>
    <property type="match status" value="1"/>
</dbReference>
<keyword evidence="8" id="KW-1133">Transmembrane helix</keyword>
<dbReference type="InterPro" id="IPR031481">
    <property type="entry name" value="Glyco_tran_10_N"/>
</dbReference>
<evidence type="ECO:0000256" key="4">
    <source>
        <dbReference type="ARBA" id="ARBA00022676"/>
    </source>
</evidence>
<feature type="domain" description="Fucosyltransferase N-terminal" evidence="14">
    <location>
        <begin position="158"/>
        <end position="269"/>
    </location>
</feature>
<keyword evidence="5 12" id="KW-0808">Transferase</keyword>
<evidence type="ECO:0000256" key="3">
    <source>
        <dbReference type="ARBA" id="ARBA00008919"/>
    </source>
</evidence>
<evidence type="ECO:0000256" key="8">
    <source>
        <dbReference type="ARBA" id="ARBA00022989"/>
    </source>
</evidence>
<dbReference type="InterPro" id="IPR038577">
    <property type="entry name" value="GT10-like_C_sf"/>
</dbReference>
<dbReference type="AlphaFoldDB" id="A0A194QRI9"/>
<evidence type="ECO:0000256" key="1">
    <source>
        <dbReference type="ARBA" id="ARBA00004447"/>
    </source>
</evidence>
<evidence type="ECO:0000259" key="13">
    <source>
        <dbReference type="Pfam" id="PF00852"/>
    </source>
</evidence>
<keyword evidence="11" id="KW-0325">Glycoprotein</keyword>
<dbReference type="InterPro" id="IPR001503">
    <property type="entry name" value="Glyco_trans_10"/>
</dbReference>
<dbReference type="Gene3D" id="3.40.50.11660">
    <property type="entry name" value="Glycosyl transferase family 10, C-terminal domain"/>
    <property type="match status" value="1"/>
</dbReference>
<evidence type="ECO:0000256" key="9">
    <source>
        <dbReference type="ARBA" id="ARBA00023034"/>
    </source>
</evidence>
<dbReference type="SUPFAM" id="SSF53756">
    <property type="entry name" value="UDP-Glycosyltransferase/glycogen phosphorylase"/>
    <property type="match status" value="1"/>
</dbReference>
<keyword evidence="10" id="KW-0472">Membrane</keyword>
<evidence type="ECO:0000256" key="5">
    <source>
        <dbReference type="ARBA" id="ARBA00022679"/>
    </source>
</evidence>
<dbReference type="GO" id="GO:0008417">
    <property type="term" value="F:fucosyltransferase activity"/>
    <property type="evidence" value="ECO:0007669"/>
    <property type="project" value="InterPro"/>
</dbReference>
<keyword evidence="4 12" id="KW-0328">Glycosyltransferase</keyword>
<keyword evidence="9 12" id="KW-0333">Golgi apparatus</keyword>
<accession>A0A194QRI9</accession>
<evidence type="ECO:0000259" key="14">
    <source>
        <dbReference type="Pfam" id="PF17039"/>
    </source>
</evidence>
<keyword evidence="6 12" id="KW-0812">Transmembrane</keyword>
<evidence type="ECO:0000256" key="6">
    <source>
        <dbReference type="ARBA" id="ARBA00022692"/>
    </source>
</evidence>
<comment type="pathway">
    <text evidence="2">Protein modification; protein glycosylation.</text>
</comment>
<dbReference type="Proteomes" id="UP000053240">
    <property type="component" value="Unassembled WGS sequence"/>
</dbReference>